<dbReference type="EMBL" id="CP001032">
    <property type="protein sequence ID" value="ACB73560.1"/>
    <property type="molecule type" value="Genomic_DNA"/>
</dbReference>
<dbReference type="AlphaFoldDB" id="B1ZQ80"/>
<dbReference type="Pfam" id="PF14310">
    <property type="entry name" value="Fn3-like"/>
    <property type="match status" value="1"/>
</dbReference>
<dbReference type="Gene3D" id="3.40.50.1700">
    <property type="entry name" value="Glycoside hydrolase family 3 C-terminal domain"/>
    <property type="match status" value="1"/>
</dbReference>
<organism evidence="4 5">
    <name type="scientific">Opitutus terrae (strain DSM 11246 / JCM 15787 / PB90-1)</name>
    <dbReference type="NCBI Taxonomy" id="452637"/>
    <lineage>
        <taxon>Bacteria</taxon>
        <taxon>Pseudomonadati</taxon>
        <taxon>Verrucomicrobiota</taxon>
        <taxon>Opitutia</taxon>
        <taxon>Opitutales</taxon>
        <taxon>Opitutaceae</taxon>
        <taxon>Opitutus</taxon>
    </lineage>
</organism>
<dbReference type="GO" id="GO:0008422">
    <property type="term" value="F:beta-glucosidase activity"/>
    <property type="evidence" value="ECO:0007669"/>
    <property type="project" value="UniProtKB-ARBA"/>
</dbReference>
<dbReference type="Gene3D" id="2.60.40.10">
    <property type="entry name" value="Immunoglobulins"/>
    <property type="match status" value="1"/>
</dbReference>
<dbReference type="InterPro" id="IPR002772">
    <property type="entry name" value="Glyco_hydro_3_C"/>
</dbReference>
<dbReference type="CAZy" id="GH3">
    <property type="family name" value="Glycoside Hydrolase Family 3"/>
</dbReference>
<dbReference type="InterPro" id="IPR050288">
    <property type="entry name" value="Cellulose_deg_GH3"/>
</dbReference>
<evidence type="ECO:0000313" key="4">
    <source>
        <dbReference type="EMBL" id="ACB73560.1"/>
    </source>
</evidence>
<dbReference type="PANTHER" id="PTHR42715">
    <property type="entry name" value="BETA-GLUCOSIDASE"/>
    <property type="match status" value="1"/>
</dbReference>
<dbReference type="Proteomes" id="UP000007013">
    <property type="component" value="Chromosome"/>
</dbReference>
<dbReference type="PANTHER" id="PTHR42715:SF10">
    <property type="entry name" value="BETA-GLUCOSIDASE"/>
    <property type="match status" value="1"/>
</dbReference>
<protein>
    <submittedName>
        <fullName evidence="4">Glycoside hydrolase family 3 domain protein</fullName>
    </submittedName>
</protein>
<dbReference type="InterPro" id="IPR017853">
    <property type="entry name" value="GH"/>
</dbReference>
<dbReference type="InterPro" id="IPR013783">
    <property type="entry name" value="Ig-like_fold"/>
</dbReference>
<evidence type="ECO:0000259" key="3">
    <source>
        <dbReference type="SMART" id="SM01217"/>
    </source>
</evidence>
<keyword evidence="2 4" id="KW-0378">Hydrolase</keyword>
<dbReference type="PRINTS" id="PR00133">
    <property type="entry name" value="GLHYDRLASE3"/>
</dbReference>
<dbReference type="InterPro" id="IPR036881">
    <property type="entry name" value="Glyco_hydro_3_C_sf"/>
</dbReference>
<dbReference type="GO" id="GO:0005975">
    <property type="term" value="P:carbohydrate metabolic process"/>
    <property type="evidence" value="ECO:0007669"/>
    <property type="project" value="InterPro"/>
</dbReference>
<dbReference type="Gene3D" id="3.20.20.300">
    <property type="entry name" value="Glycoside hydrolase, family 3, N-terminal domain"/>
    <property type="match status" value="1"/>
</dbReference>
<dbReference type="InterPro" id="IPR036962">
    <property type="entry name" value="Glyco_hydro_3_N_sf"/>
</dbReference>
<keyword evidence="5" id="KW-1185">Reference proteome</keyword>
<proteinExistence type="inferred from homology"/>
<dbReference type="SUPFAM" id="SSF51445">
    <property type="entry name" value="(Trans)glycosidases"/>
    <property type="match status" value="1"/>
</dbReference>
<dbReference type="STRING" id="452637.Oter_0270"/>
<dbReference type="Pfam" id="PF01915">
    <property type="entry name" value="Glyco_hydro_3_C"/>
    <property type="match status" value="1"/>
</dbReference>
<dbReference type="RefSeq" id="WP_012373098.1">
    <property type="nucleotide sequence ID" value="NC_010571.1"/>
</dbReference>
<dbReference type="OrthoDB" id="9805821at2"/>
<dbReference type="HOGENOM" id="CLU_004542_4_1_0"/>
<dbReference type="InterPro" id="IPR026891">
    <property type="entry name" value="Fn3-like"/>
</dbReference>
<name>B1ZQ80_OPITP</name>
<evidence type="ECO:0000313" key="5">
    <source>
        <dbReference type="Proteomes" id="UP000007013"/>
    </source>
</evidence>
<gene>
    <name evidence="4" type="ordered locus">Oter_0270</name>
</gene>
<feature type="domain" description="Fibronectin type III-like" evidence="3">
    <location>
        <begin position="603"/>
        <end position="673"/>
    </location>
</feature>
<dbReference type="eggNOG" id="COG1472">
    <property type="taxonomic scope" value="Bacteria"/>
</dbReference>
<dbReference type="SMART" id="SM01217">
    <property type="entry name" value="Fn3_like"/>
    <property type="match status" value="1"/>
</dbReference>
<evidence type="ECO:0000256" key="2">
    <source>
        <dbReference type="ARBA" id="ARBA00022801"/>
    </source>
</evidence>
<dbReference type="KEGG" id="ote:Oter_0270"/>
<comment type="similarity">
    <text evidence="1">Belongs to the glycosyl hydrolase 3 family.</text>
</comment>
<evidence type="ECO:0000256" key="1">
    <source>
        <dbReference type="ARBA" id="ARBA00005336"/>
    </source>
</evidence>
<reference evidence="4 5" key="1">
    <citation type="journal article" date="2011" name="J. Bacteriol.">
        <title>Genome sequence of the verrucomicrobium Opitutus terrae PB90-1, an abundant inhabitant of rice paddy soil ecosystems.</title>
        <authorList>
            <person name="van Passel M.W."/>
            <person name="Kant R."/>
            <person name="Palva A."/>
            <person name="Copeland A."/>
            <person name="Lucas S."/>
            <person name="Lapidus A."/>
            <person name="Glavina del Rio T."/>
            <person name="Pitluck S."/>
            <person name="Goltsman E."/>
            <person name="Clum A."/>
            <person name="Sun H."/>
            <person name="Schmutz J."/>
            <person name="Larimer F.W."/>
            <person name="Land M.L."/>
            <person name="Hauser L."/>
            <person name="Kyrpides N."/>
            <person name="Mikhailova N."/>
            <person name="Richardson P.P."/>
            <person name="Janssen P.H."/>
            <person name="de Vos W.M."/>
            <person name="Smidt H."/>
        </authorList>
    </citation>
    <scope>NUCLEOTIDE SEQUENCE [LARGE SCALE GENOMIC DNA]</scope>
    <source>
        <strain evidence="5">DSM 11246 / JCM 15787 / PB90-1</strain>
    </source>
</reference>
<dbReference type="SUPFAM" id="SSF52279">
    <property type="entry name" value="Beta-D-glucan exohydrolase, C-terminal domain"/>
    <property type="match status" value="1"/>
</dbReference>
<dbReference type="FunFam" id="2.60.40.10:FF:000495">
    <property type="entry name" value="Periplasmic beta-glucosidase"/>
    <property type="match status" value="1"/>
</dbReference>
<dbReference type="Pfam" id="PF00933">
    <property type="entry name" value="Glyco_hydro_3"/>
    <property type="match status" value="1"/>
</dbReference>
<dbReference type="InterPro" id="IPR001764">
    <property type="entry name" value="Glyco_hydro_3_N"/>
</dbReference>
<sequence>MLLPTTITLAEPSFKTPVSSDVAEQRANALLARLTVAQKLQLISGHNSFFIKGYPELGIPELYMSDATGGVNIRRNLSTALEKSTAFPNPLALAATWNPALAYRYAHSIGEECRAGGIAFLLGPGMNLYRHAQAGRNFEYFGEDPLLSAKMIERYVAGVLDTGTIPTLKHFLANETDHYRRTSNSIVDERTLHEIYLPPFRAGIEAGAMAVMTSYNLLNGEWCGQSRSVITELLREQLGYKWLVMTDWWSVWDAQKIIESGQDLEMPGEKFIKADADRLLKAGKVTEVQIDRMARSILRTCIAMGLHDRPVQDTYFLEKFPEHEQVALQTAREGIVLLKNDGVLPVRRESGQNILFTGRYAQHLPRGLGAAEVQGYDPVPLLQELQDTYGAQLHFVAAPTDEEIRAADIVFLSTGTEDSEGWDRPFALPDAEEQRIQRIVGLNPRTVVIVNTGSGIQMTGWNDRAAAVVWAWYPGQIGNRALAEILCGETNPSGKLPITIERRFEDSPGFGYLPAGESLYVGWDQDNNMSHPVTRVVYQEGVFIGYRWYEQKQIAPLYAFGHGLSYTTFAYSDLKLSEFVMPLEGRVSVEFTVTNTGLIAGTEIAQLYVRDTHAPLPRPPKELKAFSRVSLQPGESRVVRFRLTAKEFAYWDVAAHAWRADPRDYTLLVGGASDRIALEAKLTLQ</sequence>
<accession>B1ZQ80</accession>